<dbReference type="STRING" id="8364.ENSXETP00000021175"/>
<dbReference type="AlphaFoldDB" id="F7A9Q9"/>
<dbReference type="PaxDb" id="8364-ENSXETP00000039470"/>
<feature type="region of interest" description="Disordered" evidence="3">
    <location>
        <begin position="1"/>
        <end position="43"/>
    </location>
</feature>
<dbReference type="EMBL" id="BC158429">
    <property type="protein sequence ID" value="AAI58430.1"/>
    <property type="molecule type" value="mRNA"/>
</dbReference>
<dbReference type="ExpressionAtlas" id="F7A9Q9">
    <property type="expression patterns" value="baseline"/>
</dbReference>
<dbReference type="RefSeq" id="XP_012825507.1">
    <property type="nucleotide sequence ID" value="XM_012970053.2"/>
</dbReference>
<dbReference type="HOGENOM" id="CLU_067936_0_0_1"/>
<accession>F6SL38</accession>
<evidence type="ECO:0000313" key="7">
    <source>
        <dbReference type="RefSeq" id="NP_001120054.1"/>
    </source>
</evidence>
<dbReference type="AGR" id="Xenbase:XB-GENE-5880602"/>
<dbReference type="OrthoDB" id="9905773at2759"/>
<evidence type="ECO:0000256" key="2">
    <source>
        <dbReference type="SAM" id="Coils"/>
    </source>
</evidence>
<accession>B0BMH4</accession>
<dbReference type="Xenbase" id="XB-GENE-5880602">
    <property type="gene designation" value="fam228b"/>
</dbReference>
<feature type="coiled-coil region" evidence="2">
    <location>
        <begin position="78"/>
        <end position="123"/>
    </location>
</feature>
<sequence>MSAGCRSLMKDGKITMQSDEIPNGLLPGTQHKEKESSRDSGCVGRLIHSCPGARIMSTASNRKARDWLAQKPNIQMIVDEENQEIRETMQNVLDAENHFNQNLTKYLQKTENLELRRKEMQHKRWTERVSDPLQKTIQNYVDGQSARDIERRRRSVLGQYLKYCNKKGVAFLRDYDSAEYNPYSHQLSKQYLRVFMPQFLDPLLQYTQRKVEEERITLHCETGRIYSAREIHELNMKKLPQVPLGRHSMNGVEWVKAPFGYIESEIRQKSRQRIRGTFNKESHDFNT</sequence>
<evidence type="ECO:0000313" key="8">
    <source>
        <dbReference type="RefSeq" id="XP_012825507.1"/>
    </source>
</evidence>
<name>F7A9Q9_XENTR</name>
<dbReference type="KEGG" id="xtr:100145040"/>
<evidence type="ECO:0000313" key="9">
    <source>
        <dbReference type="Xenbase" id="XB-GENE-5880602"/>
    </source>
</evidence>
<protein>
    <submittedName>
        <fullName evidence="5 7 8">Family with sequence similarity 228 member B</fullName>
    </submittedName>
    <submittedName>
        <fullName evidence="4">LOC100145040 protein</fullName>
    </submittedName>
</protein>
<keyword evidence="6" id="KW-1185">Reference proteome</keyword>
<organism evidence="5">
    <name type="scientific">Xenopus tropicalis</name>
    <name type="common">Western clawed frog</name>
    <name type="synonym">Silurana tropicalis</name>
    <dbReference type="NCBI Taxonomy" id="8364"/>
    <lineage>
        <taxon>Eukaryota</taxon>
        <taxon>Metazoa</taxon>
        <taxon>Chordata</taxon>
        <taxon>Craniata</taxon>
        <taxon>Vertebrata</taxon>
        <taxon>Euteleostomi</taxon>
        <taxon>Amphibia</taxon>
        <taxon>Batrachia</taxon>
        <taxon>Anura</taxon>
        <taxon>Pipoidea</taxon>
        <taxon>Pipidae</taxon>
        <taxon>Xenopodinae</taxon>
        <taxon>Xenopus</taxon>
        <taxon>Silurana</taxon>
    </lineage>
</organism>
<dbReference type="PANTHER" id="PTHR28584">
    <property type="entry name" value="FAMILY WITH SEQUENCE SIMILARITY 228 MEMBER A"/>
    <property type="match status" value="1"/>
</dbReference>
<keyword evidence="2" id="KW-0175">Coiled coil</keyword>
<reference evidence="7" key="1">
    <citation type="journal article" date="2002" name="Dev. Dyn.">
        <title>Genetic and genomic tools for Xenopus research: The NIH Xenopus initiative.</title>
        <authorList>
            <person name="Klein S.L."/>
            <person name="Strausberg R.L."/>
            <person name="Wagner L."/>
            <person name="Pontius J."/>
            <person name="Clifton S.W."/>
            <person name="Richardson P."/>
        </authorList>
    </citation>
    <scope>NUCLEOTIDE SEQUENCE</scope>
</reference>
<evidence type="ECO:0000256" key="3">
    <source>
        <dbReference type="SAM" id="MobiDB-lite"/>
    </source>
</evidence>
<reference evidence="4" key="2">
    <citation type="submission" date="2008-01" db="EMBL/GenBank/DDBJ databases">
        <authorList>
            <consortium name="NIH - Xenopus Gene Collection (XGC) project"/>
        </authorList>
    </citation>
    <scope>NUCLEOTIDE SEQUENCE [LARGE SCALE MRNA]</scope>
    <source>
        <tissue evidence="4">Embryo</tissue>
    </source>
</reference>
<evidence type="ECO:0000313" key="4">
    <source>
        <dbReference type="EMBL" id="AAI58430.1"/>
    </source>
</evidence>
<dbReference type="PANTHER" id="PTHR28584:SF1">
    <property type="entry name" value="PROTEIN FAM228B"/>
    <property type="match status" value="1"/>
</dbReference>
<dbReference type="Bgee" id="ENSXETG00000018202">
    <property type="expression patterns" value="Expressed in testis and 7 other cell types or tissues"/>
</dbReference>
<evidence type="ECO:0000313" key="6">
    <source>
        <dbReference type="Proteomes" id="UP000008143"/>
    </source>
</evidence>
<dbReference type="GeneID" id="100145040"/>
<gene>
    <name evidence="5 7 8 9" type="primary">fam228b</name>
    <name evidence="4" type="synonym">LOC100145040</name>
</gene>
<comment type="similarity">
    <text evidence="1">Belongs to the FAM228 family.</text>
</comment>
<evidence type="ECO:0000313" key="5">
    <source>
        <dbReference type="Ensembl" id="ENSXETP00000039470"/>
    </source>
</evidence>
<reference evidence="7 8" key="5">
    <citation type="submission" date="2025-04" db="UniProtKB">
        <authorList>
            <consortium name="RefSeq"/>
        </authorList>
    </citation>
    <scope>IDENTIFICATION</scope>
    <source>
        <strain evidence="8">Nigerian</strain>
        <tissue evidence="8">Liver and blood</tissue>
    </source>
</reference>
<dbReference type="GeneTree" id="ENSGT00530000064185"/>
<proteinExistence type="evidence at transcript level"/>
<accession>F7A9Q9</accession>
<reference evidence="5" key="3">
    <citation type="journal article" date="2010" name="Science">
        <title>The genome of the Western clawed frog Xenopus tropicalis.</title>
        <authorList>
            <person name="Hellsten U."/>
            <person name="Harland R.M."/>
            <person name="Gilchrist M.J."/>
            <person name="Hendrix D."/>
            <person name="Jurka J."/>
            <person name="Kapitonov V."/>
            <person name="Ovcharenko I."/>
            <person name="Putnam N.H."/>
            <person name="Shu S."/>
            <person name="Taher L."/>
            <person name="Blitz I.L."/>
            <person name="Blumberg B."/>
            <person name="Dichmann D.S."/>
            <person name="Dubchak I."/>
            <person name="Amaya E."/>
            <person name="Detter J.C."/>
            <person name="Fletcher R."/>
            <person name="Gerhard D.S."/>
            <person name="Goodstein D."/>
            <person name="Graves T."/>
            <person name="Grigoriev I.V."/>
            <person name="Grimwood J."/>
            <person name="Kawashima T."/>
            <person name="Lindquist E."/>
            <person name="Lucas S.M."/>
            <person name="Mead P.E."/>
            <person name="Mitros T."/>
            <person name="Ogino H."/>
            <person name="Ohta Y."/>
            <person name="Poliakov A.V."/>
            <person name="Pollet N."/>
            <person name="Robert J."/>
            <person name="Salamov A."/>
            <person name="Sater A.K."/>
            <person name="Schmutz J."/>
            <person name="Terry A."/>
            <person name="Vize P.D."/>
            <person name="Warren W.C."/>
            <person name="Wells D."/>
            <person name="Wills A."/>
            <person name="Wilson R.K."/>
            <person name="Zimmerman L.B."/>
            <person name="Zorn A.M."/>
            <person name="Grainger R."/>
            <person name="Grammer T."/>
            <person name="Khokha M.K."/>
            <person name="Richardson P.M."/>
            <person name="Rokhsar D.S."/>
        </authorList>
    </citation>
    <scope>NUCLEOTIDE SEQUENCE [LARGE SCALE GENOMIC DNA]</scope>
    <source>
        <strain evidence="5">Nigerian</strain>
    </source>
</reference>
<dbReference type="RefSeq" id="NP_001120054.1">
    <property type="nucleotide sequence ID" value="NM_001126582.1"/>
</dbReference>
<dbReference type="Ensembl" id="ENSXETT00000039470">
    <property type="protein sequence ID" value="ENSXETP00000039470"/>
    <property type="gene ID" value="ENSXETG00000018202"/>
</dbReference>
<dbReference type="eggNOG" id="ENOG502S14E">
    <property type="taxonomic scope" value="Eukaryota"/>
</dbReference>
<dbReference type="OMA" id="KVCSYKK"/>
<dbReference type="Proteomes" id="UP000008143">
    <property type="component" value="Chromosome 5"/>
</dbReference>
<dbReference type="InterPro" id="IPR040046">
    <property type="entry name" value="FAM228"/>
</dbReference>
<dbReference type="CTD" id="375190"/>
<reference evidence="5" key="4">
    <citation type="submission" date="2011-06" db="UniProtKB">
        <authorList>
            <consortium name="Ensembl"/>
        </authorList>
    </citation>
    <scope>IDENTIFICATION</scope>
</reference>
<evidence type="ECO:0000256" key="1">
    <source>
        <dbReference type="ARBA" id="ARBA00007753"/>
    </source>
</evidence>